<protein>
    <submittedName>
        <fullName evidence="2">Uncharacterized protein</fullName>
    </submittedName>
</protein>
<organism evidence="2">
    <name type="scientific">Magnetococcus massalia (strain MO-1)</name>
    <dbReference type="NCBI Taxonomy" id="451514"/>
    <lineage>
        <taxon>Bacteria</taxon>
        <taxon>Pseudomonadati</taxon>
        <taxon>Pseudomonadota</taxon>
        <taxon>Magnetococcia</taxon>
        <taxon>Magnetococcales</taxon>
        <taxon>Magnetococcaceae</taxon>
        <taxon>Magnetococcus</taxon>
    </lineage>
</organism>
<feature type="transmembrane region" description="Helical" evidence="1">
    <location>
        <begin position="60"/>
        <end position="76"/>
    </location>
</feature>
<evidence type="ECO:0000313" key="2">
    <source>
        <dbReference type="EMBL" id="CRH04782.1"/>
    </source>
</evidence>
<reference evidence="2" key="1">
    <citation type="submission" date="2015-04" db="EMBL/GenBank/DDBJ databases">
        <authorList>
            <person name="Syromyatnikov M.Y."/>
            <person name="Popov V.N."/>
        </authorList>
    </citation>
    <scope>NUCLEOTIDE SEQUENCE</scope>
    <source>
        <strain evidence="2">MO-1</strain>
    </source>
</reference>
<name>A0A1S7LD09_MAGMO</name>
<proteinExistence type="predicted"/>
<sequence length="77" mass="8833">MDLTLSPDYKHAASARHNLAQRLGKPLATQCWAVPSQDAQEQAQREHLPRQWGDMRRGRRAFLVTLILMLMVGFSLF</sequence>
<keyword evidence="1" id="KW-0812">Transmembrane</keyword>
<dbReference type="EMBL" id="LO017727">
    <property type="protein sequence ID" value="CRH04782.1"/>
    <property type="molecule type" value="Genomic_DNA"/>
</dbReference>
<gene>
    <name evidence="2" type="ORF">MAGMO_0578</name>
</gene>
<dbReference type="AlphaFoldDB" id="A0A1S7LD09"/>
<accession>A0A1S7LD09</accession>
<keyword evidence="1" id="KW-0472">Membrane</keyword>
<keyword evidence="1" id="KW-1133">Transmembrane helix</keyword>
<evidence type="ECO:0000256" key="1">
    <source>
        <dbReference type="SAM" id="Phobius"/>
    </source>
</evidence>